<feature type="non-terminal residue" evidence="2">
    <location>
        <position position="1"/>
    </location>
</feature>
<sequence>DGEEDLGLNIGEEERHDEEEEEDELYRDQESSSVSSQFMTSILNPILDVGMESIFETTSRIDVKTPTSMAPLPMTTPTMTSSTIATTTTTSQAPILPTPIPSEVLQHLPSFGSLFRFDDRLRSLEQNFSEVIQTNQFAGAVSAIPGIVQHYMDQRMNEAV</sequence>
<comment type="caution">
    <text evidence="2">The sequence shown here is derived from an EMBL/GenBank/DDBJ whole genome shotgun (WGS) entry which is preliminary data.</text>
</comment>
<proteinExistence type="predicted"/>
<dbReference type="EMBL" id="BKCJ011107730">
    <property type="protein sequence ID" value="GFC86922.1"/>
    <property type="molecule type" value="Genomic_DNA"/>
</dbReference>
<name>A0A699RS48_TANCI</name>
<reference evidence="2" key="1">
    <citation type="journal article" date="2019" name="Sci. Rep.">
        <title>Draft genome of Tanacetum cinerariifolium, the natural source of mosquito coil.</title>
        <authorList>
            <person name="Yamashiro T."/>
            <person name="Shiraishi A."/>
            <person name="Satake H."/>
            <person name="Nakayama K."/>
        </authorList>
    </citation>
    <scope>NUCLEOTIDE SEQUENCE</scope>
</reference>
<evidence type="ECO:0000313" key="2">
    <source>
        <dbReference type="EMBL" id="GFC86922.1"/>
    </source>
</evidence>
<feature type="region of interest" description="Disordered" evidence="1">
    <location>
        <begin position="1"/>
        <end position="36"/>
    </location>
</feature>
<accession>A0A699RS48</accession>
<feature type="compositionally biased region" description="Acidic residues" evidence="1">
    <location>
        <begin position="15"/>
        <end position="25"/>
    </location>
</feature>
<organism evidence="2">
    <name type="scientific">Tanacetum cinerariifolium</name>
    <name type="common">Dalmatian daisy</name>
    <name type="synonym">Chrysanthemum cinerariifolium</name>
    <dbReference type="NCBI Taxonomy" id="118510"/>
    <lineage>
        <taxon>Eukaryota</taxon>
        <taxon>Viridiplantae</taxon>
        <taxon>Streptophyta</taxon>
        <taxon>Embryophyta</taxon>
        <taxon>Tracheophyta</taxon>
        <taxon>Spermatophyta</taxon>
        <taxon>Magnoliopsida</taxon>
        <taxon>eudicotyledons</taxon>
        <taxon>Gunneridae</taxon>
        <taxon>Pentapetalae</taxon>
        <taxon>asterids</taxon>
        <taxon>campanulids</taxon>
        <taxon>Asterales</taxon>
        <taxon>Asteraceae</taxon>
        <taxon>Asteroideae</taxon>
        <taxon>Anthemideae</taxon>
        <taxon>Anthemidinae</taxon>
        <taxon>Tanacetum</taxon>
    </lineage>
</organism>
<gene>
    <name evidence="2" type="ORF">Tci_858892</name>
</gene>
<evidence type="ECO:0000256" key="1">
    <source>
        <dbReference type="SAM" id="MobiDB-lite"/>
    </source>
</evidence>
<protein>
    <submittedName>
        <fullName evidence="2">Uncharacterized protein</fullName>
    </submittedName>
</protein>
<dbReference type="AlphaFoldDB" id="A0A699RS48"/>